<feature type="transmembrane region" description="Helical" evidence="1">
    <location>
        <begin position="250"/>
        <end position="267"/>
    </location>
</feature>
<dbReference type="RefSeq" id="WP_039648116.1">
    <property type="nucleotide sequence ID" value="NZ_JXBL01000001.1"/>
</dbReference>
<keyword evidence="4" id="KW-1185">Reference proteome</keyword>
<dbReference type="InterPro" id="IPR051624">
    <property type="entry name" value="RMD1/Sad1-interacting"/>
</dbReference>
<keyword evidence="1" id="KW-0472">Membrane</keyword>
<evidence type="ECO:0000313" key="3">
    <source>
        <dbReference type="EMBL" id="KIE44121.1"/>
    </source>
</evidence>
<name>A0A0C1R0U0_9BACT</name>
<gene>
    <name evidence="3" type="ORF">SE37_02595</name>
</gene>
<evidence type="ECO:0000259" key="2">
    <source>
        <dbReference type="Pfam" id="PF02582"/>
    </source>
</evidence>
<keyword evidence="1" id="KW-1133">Transmembrane helix</keyword>
<proteinExistence type="predicted"/>
<evidence type="ECO:0000313" key="4">
    <source>
        <dbReference type="Proteomes" id="UP000031433"/>
    </source>
</evidence>
<accession>A0A0C1R0U0</accession>
<comment type="caution">
    <text evidence="3">The sequence shown here is derived from an EMBL/GenBank/DDBJ whole genome shotgun (WGS) entry which is preliminary data.</text>
</comment>
<protein>
    <recommendedName>
        <fullName evidence="2">DUF155 domain-containing protein</fullName>
    </recommendedName>
</protein>
<dbReference type="Pfam" id="PF02582">
    <property type="entry name" value="DUF155"/>
    <property type="match status" value="1"/>
</dbReference>
<dbReference type="AlphaFoldDB" id="A0A0C1R0U0"/>
<dbReference type="EMBL" id="JXBL01000001">
    <property type="protein sequence ID" value="KIE44121.1"/>
    <property type="molecule type" value="Genomic_DNA"/>
</dbReference>
<feature type="domain" description="DUF155" evidence="2">
    <location>
        <begin position="54"/>
        <end position="223"/>
    </location>
</feature>
<sequence>MTSFTAFALPGELDLNRLAAGLGFPRRYRWEEPMVLDQASLKPLSGDQGTTKRVYLYFFGGVVFVNCTEEEARAFFWSMAHYAEPFKSVPDEKYRDDYALALGESSGPAVTNDLATMPVYDPAYVDTICFVIAKSVALERIEERVDQVLDEMETVIGMLDRGKLGISDRRLAKLAANVLTYKYQSIAHVMVLEKPEFTWENPEADRLYLTMANVFELNQRYNEIKHKGETLLDITGVFTSLAHARRASRLEWTIIILIFIEIVIYLFELAR</sequence>
<dbReference type="PANTHER" id="PTHR16255">
    <property type="entry name" value="REQUIRED FOR MEIOTIC NUCLEAR DIVISION PROTEIN 1 HOMOLOG"/>
    <property type="match status" value="1"/>
</dbReference>
<dbReference type="PANTHER" id="PTHR16255:SF1">
    <property type="entry name" value="REQUIRED FOR MEIOTIC NUCLEAR DIVISION PROTEIN 1 HOMOLOG"/>
    <property type="match status" value="1"/>
</dbReference>
<dbReference type="Proteomes" id="UP000031433">
    <property type="component" value="Unassembled WGS sequence"/>
</dbReference>
<organism evidence="3 4">
    <name type="scientific">Geobacter soli</name>
    <dbReference type="NCBI Taxonomy" id="1510391"/>
    <lineage>
        <taxon>Bacteria</taxon>
        <taxon>Pseudomonadati</taxon>
        <taxon>Thermodesulfobacteriota</taxon>
        <taxon>Desulfuromonadia</taxon>
        <taxon>Geobacterales</taxon>
        <taxon>Geobacteraceae</taxon>
        <taxon>Geobacter</taxon>
    </lineage>
</organism>
<keyword evidence="1" id="KW-0812">Transmembrane</keyword>
<dbReference type="InterPro" id="IPR003734">
    <property type="entry name" value="DUF155"/>
</dbReference>
<evidence type="ECO:0000256" key="1">
    <source>
        <dbReference type="SAM" id="Phobius"/>
    </source>
</evidence>
<reference evidence="3 4" key="1">
    <citation type="submission" date="2015-01" db="EMBL/GenBank/DDBJ databases">
        <title>Genome sequence of the anaerobic bacterium Geobacter soli GSS01, a dissimilatory Fe(III) reducer from soil.</title>
        <authorList>
            <person name="Yang G."/>
            <person name="Zhou S."/>
        </authorList>
    </citation>
    <scope>NUCLEOTIDE SEQUENCE [LARGE SCALE GENOMIC DNA]</scope>
    <source>
        <strain evidence="3 4">GSS01</strain>
    </source>
</reference>